<dbReference type="Proteomes" id="UP000689195">
    <property type="component" value="Unassembled WGS sequence"/>
</dbReference>
<evidence type="ECO:0000313" key="2">
    <source>
        <dbReference type="Proteomes" id="UP000689195"/>
    </source>
</evidence>
<protein>
    <submittedName>
        <fullName evidence="1">Uncharacterized protein</fullName>
    </submittedName>
</protein>
<accession>A0A8S1SXT9</accession>
<organism evidence="1 2">
    <name type="scientific">Paramecium pentaurelia</name>
    <dbReference type="NCBI Taxonomy" id="43138"/>
    <lineage>
        <taxon>Eukaryota</taxon>
        <taxon>Sar</taxon>
        <taxon>Alveolata</taxon>
        <taxon>Ciliophora</taxon>
        <taxon>Intramacronucleata</taxon>
        <taxon>Oligohymenophorea</taxon>
        <taxon>Peniculida</taxon>
        <taxon>Parameciidae</taxon>
        <taxon>Paramecium</taxon>
    </lineage>
</organism>
<sequence>MLKNKESIQENILNSKHISQICLDGYNTLKQTQSYEQQNTKKQ</sequence>
<comment type="caution">
    <text evidence="1">The sequence shown here is derived from an EMBL/GenBank/DDBJ whole genome shotgun (WGS) entry which is preliminary data.</text>
</comment>
<dbReference type="EMBL" id="CAJJDO010000012">
    <property type="protein sequence ID" value="CAD8143544.1"/>
    <property type="molecule type" value="Genomic_DNA"/>
</dbReference>
<dbReference type="AlphaFoldDB" id="A0A8S1SXT9"/>
<proteinExistence type="predicted"/>
<keyword evidence="2" id="KW-1185">Reference proteome</keyword>
<gene>
    <name evidence="1" type="ORF">PPENT_87.1.T0120282</name>
</gene>
<reference evidence="1" key="1">
    <citation type="submission" date="2021-01" db="EMBL/GenBank/DDBJ databases">
        <authorList>
            <consortium name="Genoscope - CEA"/>
            <person name="William W."/>
        </authorList>
    </citation>
    <scope>NUCLEOTIDE SEQUENCE</scope>
</reference>
<evidence type="ECO:0000313" key="1">
    <source>
        <dbReference type="EMBL" id="CAD8143544.1"/>
    </source>
</evidence>
<name>A0A8S1SXT9_9CILI</name>